<evidence type="ECO:0000256" key="1">
    <source>
        <dbReference type="SAM" id="MobiDB-lite"/>
    </source>
</evidence>
<feature type="compositionally biased region" description="Basic and acidic residues" evidence="1">
    <location>
        <begin position="10"/>
        <end position="21"/>
    </location>
</feature>
<evidence type="ECO:0000313" key="3">
    <source>
        <dbReference type="Proteomes" id="UP000765509"/>
    </source>
</evidence>
<proteinExistence type="predicted"/>
<protein>
    <submittedName>
        <fullName evidence="2">Uncharacterized protein</fullName>
    </submittedName>
</protein>
<name>A0A9Q3C7R4_9BASI</name>
<dbReference type="AlphaFoldDB" id="A0A9Q3C7R4"/>
<dbReference type="Proteomes" id="UP000765509">
    <property type="component" value="Unassembled WGS sequence"/>
</dbReference>
<evidence type="ECO:0000313" key="2">
    <source>
        <dbReference type="EMBL" id="MBW0478759.1"/>
    </source>
</evidence>
<sequence>MPLIFKRVRHTDQTPKNEHDQYQSVSTAADHPFPLTRKKSFYPVQNIFRTSTFTLCVGQVTRFVMFSNKGNKEERRARPIPEDWQMSLGPKKSVLRSRC</sequence>
<keyword evidence="3" id="KW-1185">Reference proteome</keyword>
<accession>A0A9Q3C7R4</accession>
<comment type="caution">
    <text evidence="2">The sequence shown here is derived from an EMBL/GenBank/DDBJ whole genome shotgun (WGS) entry which is preliminary data.</text>
</comment>
<feature type="region of interest" description="Disordered" evidence="1">
    <location>
        <begin position="1"/>
        <end position="29"/>
    </location>
</feature>
<dbReference type="EMBL" id="AVOT02005310">
    <property type="protein sequence ID" value="MBW0478759.1"/>
    <property type="molecule type" value="Genomic_DNA"/>
</dbReference>
<reference evidence="2" key="1">
    <citation type="submission" date="2021-03" db="EMBL/GenBank/DDBJ databases">
        <title>Draft genome sequence of rust myrtle Austropuccinia psidii MF-1, a brazilian biotype.</title>
        <authorList>
            <person name="Quecine M.C."/>
            <person name="Pachon D.M.R."/>
            <person name="Bonatelli M.L."/>
            <person name="Correr F.H."/>
            <person name="Franceschini L.M."/>
            <person name="Leite T.F."/>
            <person name="Margarido G.R.A."/>
            <person name="Almeida C.A."/>
            <person name="Ferrarezi J.A."/>
            <person name="Labate C.A."/>
        </authorList>
    </citation>
    <scope>NUCLEOTIDE SEQUENCE</scope>
    <source>
        <strain evidence="2">MF-1</strain>
    </source>
</reference>
<organism evidence="2 3">
    <name type="scientific">Austropuccinia psidii MF-1</name>
    <dbReference type="NCBI Taxonomy" id="1389203"/>
    <lineage>
        <taxon>Eukaryota</taxon>
        <taxon>Fungi</taxon>
        <taxon>Dikarya</taxon>
        <taxon>Basidiomycota</taxon>
        <taxon>Pucciniomycotina</taxon>
        <taxon>Pucciniomycetes</taxon>
        <taxon>Pucciniales</taxon>
        <taxon>Sphaerophragmiaceae</taxon>
        <taxon>Austropuccinia</taxon>
    </lineage>
</organism>
<dbReference type="OrthoDB" id="2495103at2759"/>
<feature type="compositionally biased region" description="Basic and acidic residues" evidence="1">
    <location>
        <begin position="70"/>
        <end position="81"/>
    </location>
</feature>
<gene>
    <name evidence="2" type="ORF">O181_018474</name>
</gene>
<feature type="region of interest" description="Disordered" evidence="1">
    <location>
        <begin position="70"/>
        <end position="99"/>
    </location>
</feature>